<organism evidence="2 4">
    <name type="scientific">Fulvivirga sedimenti</name>
    <dbReference type="NCBI Taxonomy" id="2879465"/>
    <lineage>
        <taxon>Bacteria</taxon>
        <taxon>Pseudomonadati</taxon>
        <taxon>Bacteroidota</taxon>
        <taxon>Cytophagia</taxon>
        <taxon>Cytophagales</taxon>
        <taxon>Fulvivirgaceae</taxon>
        <taxon>Fulvivirga</taxon>
    </lineage>
</organism>
<dbReference type="AlphaFoldDB" id="A0A9X1KYT0"/>
<evidence type="ECO:0000313" key="4">
    <source>
        <dbReference type="Proteomes" id="UP001139409"/>
    </source>
</evidence>
<dbReference type="EMBL" id="JAIXNE010000003">
    <property type="protein sequence ID" value="MCA6076309.1"/>
    <property type="molecule type" value="Genomic_DNA"/>
</dbReference>
<reference evidence="2" key="1">
    <citation type="submission" date="2021-09" db="EMBL/GenBank/DDBJ databases">
        <title>Fulvivirga sp. isolated from coastal sediment.</title>
        <authorList>
            <person name="Yu H."/>
        </authorList>
    </citation>
    <scope>NUCLEOTIDE SEQUENCE</scope>
    <source>
        <strain evidence="2">1062</strain>
    </source>
</reference>
<dbReference type="EMBL" id="JAIXNE010000002">
    <property type="protein sequence ID" value="MCA6075132.1"/>
    <property type="molecule type" value="Genomic_DNA"/>
</dbReference>
<proteinExistence type="predicted"/>
<accession>A0A9X1KYT0</accession>
<gene>
    <name evidence="1" type="ORF">LDX50_09635</name>
    <name evidence="2" type="ORF">LDX50_15605</name>
    <name evidence="3" type="ORF">LDX50_21325</name>
</gene>
<protein>
    <recommendedName>
        <fullName evidence="5">Circularly permuted type 2 ATP-grasp protein</fullName>
    </recommendedName>
</protein>
<name>A0A9X1KYT0_9BACT</name>
<evidence type="ECO:0000313" key="1">
    <source>
        <dbReference type="EMBL" id="MCA6075132.1"/>
    </source>
</evidence>
<evidence type="ECO:0000313" key="2">
    <source>
        <dbReference type="EMBL" id="MCA6076309.1"/>
    </source>
</evidence>
<dbReference type="RefSeq" id="WP_225698237.1">
    <property type="nucleotide sequence ID" value="NZ_JAIXNE010000002.1"/>
</dbReference>
<evidence type="ECO:0000313" key="3">
    <source>
        <dbReference type="EMBL" id="MCA6077437.1"/>
    </source>
</evidence>
<dbReference type="Proteomes" id="UP001139409">
    <property type="component" value="Unassembled WGS sequence"/>
</dbReference>
<comment type="caution">
    <text evidence="2">The sequence shown here is derived from an EMBL/GenBank/DDBJ whole genome shotgun (WGS) entry which is preliminary data.</text>
</comment>
<keyword evidence="4" id="KW-1185">Reference proteome</keyword>
<evidence type="ECO:0008006" key="5">
    <source>
        <dbReference type="Google" id="ProtNLM"/>
    </source>
</evidence>
<dbReference type="SUPFAM" id="SSF56059">
    <property type="entry name" value="Glutathione synthetase ATP-binding domain-like"/>
    <property type="match status" value="1"/>
</dbReference>
<dbReference type="EMBL" id="JAIXNE010000004">
    <property type="protein sequence ID" value="MCA6077437.1"/>
    <property type="molecule type" value="Genomic_DNA"/>
</dbReference>
<sequence>MIPSIREEFNRNFTQEKYQAFLDFITEQYGHKPPFRIAETPVFIPDILKKRLIEACEDINAVICKPDFKEITREAIKHPMLEVPGEDYHTRFLQMDFGICLDENGEPFPQLIEVQGFPSLYFFQDLLSSAYKKFFEIPQGLTVHVNNIDRETYVEMLREIIVGDSNPRNVVLLEIEPEKQNTYIDFLGAEAYLGIKILCITRLKKDGRRLYYLDDDGNEVTIHKIYNRVIFDELDQRTDLELEFSFKDDVDVEWVGHPNWFFRISKYTMPLLKSKYVPECHYLDKLEKYPEDLENYVLKPLYSFAGAGVRLNVTAAELDALADKHNYILQRRVKYEPVIRSINEPVKCEIRMLMLWKKGETQATIVNNLIRLSKGEMIGVKYNKDKDWVGASVGFFSR</sequence>